<keyword evidence="3" id="KW-1185">Reference proteome</keyword>
<keyword evidence="1" id="KW-0051">Antiviral defense</keyword>
<dbReference type="RefSeq" id="WP_016444561.1">
    <property type="nucleotide sequence ID" value="NZ_KE150266.1"/>
</dbReference>
<evidence type="ECO:0000313" key="3">
    <source>
        <dbReference type="Proteomes" id="UP000014387"/>
    </source>
</evidence>
<dbReference type="NCBIfam" id="TIGR02593">
    <property type="entry name" value="CRISPR_cas5"/>
    <property type="match status" value="1"/>
</dbReference>
<dbReference type="InterPro" id="IPR021124">
    <property type="entry name" value="CRISPR-assoc_prot_Cas5"/>
</dbReference>
<name>A0A9W5RFI8_9ACTO</name>
<dbReference type="Gene3D" id="3.30.70.2660">
    <property type="match status" value="1"/>
</dbReference>
<sequence>MTTLLIRIAGPLQSWGDSSRFTVRGTRREPTKSGIVGLLAAALGRPRDASVDDLACLKMAVRTDQPGTLLEDFQTAENDSGTKMPLTRRLYLADAAFTVALEGDREFLETIKDALNAPVFPLYLGRRSCPPTTPLVIGMSDLGVKEALEPPNLPWQASDWFKKRQLRVGYRADLVFDADAENDADPAYIVETVRDVPVSFDRTYRKYAWRRVARTSVVMLEATKPVHDPISALEG</sequence>
<dbReference type="Proteomes" id="UP000014387">
    <property type="component" value="Unassembled WGS sequence"/>
</dbReference>
<protein>
    <submittedName>
        <fullName evidence="2">CRISPR-associated protein cas5/casd, subtype I-e</fullName>
    </submittedName>
</protein>
<dbReference type="Pfam" id="PF09704">
    <property type="entry name" value="Cas_Cas5d"/>
    <property type="match status" value="1"/>
</dbReference>
<dbReference type="CDD" id="cd09756">
    <property type="entry name" value="Cas5_I-E"/>
    <property type="match status" value="1"/>
</dbReference>
<evidence type="ECO:0000256" key="1">
    <source>
        <dbReference type="ARBA" id="ARBA00023118"/>
    </source>
</evidence>
<dbReference type="InterPro" id="IPR013422">
    <property type="entry name" value="CRISPR-assoc_prot_Cas5_N"/>
</dbReference>
<proteinExistence type="predicted"/>
<accession>A0A9W5RFI8</accession>
<dbReference type="GO" id="GO:0003723">
    <property type="term" value="F:RNA binding"/>
    <property type="evidence" value="ECO:0007669"/>
    <property type="project" value="InterPro"/>
</dbReference>
<dbReference type="OrthoDB" id="3189549at2"/>
<dbReference type="EMBL" id="AGWN01000001">
    <property type="protein sequence ID" value="EPD31450.1"/>
    <property type="molecule type" value="Genomic_DNA"/>
</dbReference>
<organism evidence="2 3">
    <name type="scientific">Gleimia europaea ACS-120-V-Col10b</name>
    <dbReference type="NCBI Taxonomy" id="883069"/>
    <lineage>
        <taxon>Bacteria</taxon>
        <taxon>Bacillati</taxon>
        <taxon>Actinomycetota</taxon>
        <taxon>Actinomycetes</taxon>
        <taxon>Actinomycetales</taxon>
        <taxon>Actinomycetaceae</taxon>
        <taxon>Gleimia</taxon>
    </lineage>
</organism>
<evidence type="ECO:0000313" key="2">
    <source>
        <dbReference type="EMBL" id="EPD31450.1"/>
    </source>
</evidence>
<gene>
    <name evidence="2" type="ORF">HMPREF9238_01224</name>
</gene>
<dbReference type="GO" id="GO:0051607">
    <property type="term" value="P:defense response to virus"/>
    <property type="evidence" value="ECO:0007669"/>
    <property type="project" value="UniProtKB-KW"/>
</dbReference>
<dbReference type="GO" id="GO:0043571">
    <property type="term" value="P:maintenance of CRISPR repeat elements"/>
    <property type="evidence" value="ECO:0007669"/>
    <property type="project" value="InterPro"/>
</dbReference>
<dbReference type="NCBIfam" id="TIGR01868">
    <property type="entry name" value="casD_Cas5e"/>
    <property type="match status" value="1"/>
</dbReference>
<comment type="caution">
    <text evidence="2">The sequence shown here is derived from an EMBL/GenBank/DDBJ whole genome shotgun (WGS) entry which is preliminary data.</text>
</comment>
<reference evidence="2 3" key="1">
    <citation type="submission" date="2013-05" db="EMBL/GenBank/DDBJ databases">
        <title>The Genome Sequence of Actinomyces europaeus ACS-120-V-COL10B.</title>
        <authorList>
            <consortium name="The Broad Institute Genomics Platform"/>
            <person name="Earl A."/>
            <person name="Ward D."/>
            <person name="Feldgarden M."/>
            <person name="Gevers D."/>
            <person name="Saerens B."/>
            <person name="Vaneechoutte M."/>
            <person name="Walker B."/>
            <person name="Young S."/>
            <person name="Zeng Q."/>
            <person name="Gargeya S."/>
            <person name="Fitzgerald M."/>
            <person name="Haas B."/>
            <person name="Abouelleil A."/>
            <person name="Allen A.W."/>
            <person name="Alvarado L."/>
            <person name="Arachchi H.M."/>
            <person name="Berlin A.M."/>
            <person name="Chapman S.B."/>
            <person name="Gainer-Dewar J."/>
            <person name="Goldberg J."/>
            <person name="Griggs A."/>
            <person name="Gujja S."/>
            <person name="Hansen M."/>
            <person name="Howarth C."/>
            <person name="Imamovic A."/>
            <person name="Ireland A."/>
            <person name="Larimer J."/>
            <person name="McCowan C."/>
            <person name="Murphy C."/>
            <person name="Pearson M."/>
            <person name="Poon T.W."/>
            <person name="Priest M."/>
            <person name="Roberts A."/>
            <person name="Saif S."/>
            <person name="Shea T."/>
            <person name="Sisk P."/>
            <person name="Sykes S."/>
            <person name="Wortman J."/>
            <person name="Nusbaum C."/>
            <person name="Birren B."/>
        </authorList>
    </citation>
    <scope>NUCLEOTIDE SEQUENCE [LARGE SCALE GENOMIC DNA]</scope>
    <source>
        <strain evidence="2 3">ACS-120-V-Col10b</strain>
    </source>
</reference>
<dbReference type="AlphaFoldDB" id="A0A9W5RFI8"/>
<dbReference type="InterPro" id="IPR010147">
    <property type="entry name" value="CRISPR-assoc_prot_CasD"/>
</dbReference>